<reference evidence="13" key="1">
    <citation type="submission" date="2013-08" db="EMBL/GenBank/DDBJ databases">
        <authorList>
            <person name="Mendez C."/>
            <person name="Richter M."/>
            <person name="Ferrer M."/>
            <person name="Sanchez J."/>
        </authorList>
    </citation>
    <scope>NUCLEOTIDE SEQUENCE</scope>
</reference>
<reference evidence="13" key="2">
    <citation type="journal article" date="2014" name="ISME J.">
        <title>Microbial stratification in low pH oxic and suboxic macroscopic growths along an acid mine drainage.</title>
        <authorList>
            <person name="Mendez-Garcia C."/>
            <person name="Mesa V."/>
            <person name="Sprenger R.R."/>
            <person name="Richter M."/>
            <person name="Diez M.S."/>
            <person name="Solano J."/>
            <person name="Bargiela R."/>
            <person name="Golyshina O.V."/>
            <person name="Manteca A."/>
            <person name="Ramos J.L."/>
            <person name="Gallego J.R."/>
            <person name="Llorente I."/>
            <person name="Martins Dos Santos V.A."/>
            <person name="Jensen O.N."/>
            <person name="Pelaez A.I."/>
            <person name="Sanchez J."/>
            <person name="Ferrer M."/>
        </authorList>
    </citation>
    <scope>NUCLEOTIDE SEQUENCE</scope>
</reference>
<dbReference type="AlphaFoldDB" id="T1BKA6"/>
<dbReference type="NCBIfam" id="NF001591">
    <property type="entry name" value="PRK00393.1"/>
    <property type="match status" value="1"/>
</dbReference>
<evidence type="ECO:0000256" key="4">
    <source>
        <dbReference type="ARBA" id="ARBA00012762"/>
    </source>
</evidence>
<evidence type="ECO:0000256" key="6">
    <source>
        <dbReference type="ARBA" id="ARBA00022723"/>
    </source>
</evidence>
<evidence type="ECO:0000256" key="11">
    <source>
        <dbReference type="ARBA" id="ARBA00049295"/>
    </source>
</evidence>
<comment type="pathway">
    <text evidence="2">Cofactor biosynthesis; riboflavin biosynthesis; 5-amino-6-(D-ribitylamino)uracil from GTP: step 1/4.</text>
</comment>
<dbReference type="Gene3D" id="3.40.50.10990">
    <property type="entry name" value="GTP cyclohydrolase II"/>
    <property type="match status" value="1"/>
</dbReference>
<dbReference type="FunFam" id="3.40.50.10990:FF:000001">
    <property type="entry name" value="Riboflavin biosynthesis protein RibBA"/>
    <property type="match status" value="1"/>
</dbReference>
<evidence type="ECO:0000256" key="2">
    <source>
        <dbReference type="ARBA" id="ARBA00004853"/>
    </source>
</evidence>
<protein>
    <recommendedName>
        <fullName evidence="4">GTP cyclohydrolase II</fullName>
        <ecNumber evidence="4">3.5.4.25</ecNumber>
    </recommendedName>
</protein>
<accession>T1BKA6</accession>
<dbReference type="HAMAP" id="MF_00179">
    <property type="entry name" value="RibA"/>
    <property type="match status" value="1"/>
</dbReference>
<dbReference type="InterPro" id="IPR036144">
    <property type="entry name" value="RibA-like_sf"/>
</dbReference>
<keyword evidence="9" id="KW-0862">Zinc</keyword>
<dbReference type="GO" id="GO:0008686">
    <property type="term" value="F:3,4-dihydroxy-2-butanone-4-phosphate synthase activity"/>
    <property type="evidence" value="ECO:0007669"/>
    <property type="project" value="TreeGrafter"/>
</dbReference>
<evidence type="ECO:0000256" key="8">
    <source>
        <dbReference type="ARBA" id="ARBA00022801"/>
    </source>
</evidence>
<dbReference type="GO" id="GO:0009231">
    <property type="term" value="P:riboflavin biosynthetic process"/>
    <property type="evidence" value="ECO:0007669"/>
    <property type="project" value="UniProtKB-KW"/>
</dbReference>
<dbReference type="PANTHER" id="PTHR21327:SF18">
    <property type="entry name" value="3,4-DIHYDROXY-2-BUTANONE 4-PHOSPHATE SYNTHASE"/>
    <property type="match status" value="1"/>
</dbReference>
<dbReference type="CDD" id="cd00641">
    <property type="entry name" value="GTP_cyclohydro2"/>
    <property type="match status" value="1"/>
</dbReference>
<comment type="similarity">
    <text evidence="3">In the N-terminal section; belongs to the DHBP synthase family.</text>
</comment>
<evidence type="ECO:0000256" key="7">
    <source>
        <dbReference type="ARBA" id="ARBA00022741"/>
    </source>
</evidence>
<sequence>MPEVNGTGGEMVAMGIPRETVARLVKENEGHDCPGHPEICVRLEAAADLPTRFGDYQVVAFWNNLDRKEHAAFVHGDIFEQEAVPVRIHSECLTGDAIGSLRCDCRDQLIESLERIGKMDTGVVLYLRQEGRGIGFTNKIRAYELQDTGYDTVQANELLGFKADERDYAIAAHMLASLHVKSVKVMTNNPQKLTDLERHGVRVMGRIPIVVPANQVNGPYLDTKRKRMGHLLAVEQPDDLVDYPNGAAPSD</sequence>
<organism evidence="13">
    <name type="scientific">mine drainage metagenome</name>
    <dbReference type="NCBI Taxonomy" id="410659"/>
    <lineage>
        <taxon>unclassified sequences</taxon>
        <taxon>metagenomes</taxon>
        <taxon>ecological metagenomes</taxon>
    </lineage>
</organism>
<dbReference type="Pfam" id="PF00925">
    <property type="entry name" value="GTP_cyclohydro2"/>
    <property type="match status" value="1"/>
</dbReference>
<dbReference type="InterPro" id="IPR000926">
    <property type="entry name" value="RibA"/>
</dbReference>
<evidence type="ECO:0000256" key="9">
    <source>
        <dbReference type="ARBA" id="ARBA00022833"/>
    </source>
</evidence>
<keyword evidence="5" id="KW-0686">Riboflavin biosynthesis</keyword>
<dbReference type="SUPFAM" id="SSF142695">
    <property type="entry name" value="RibA-like"/>
    <property type="match status" value="1"/>
</dbReference>
<dbReference type="EMBL" id="AUZY01006644">
    <property type="protein sequence ID" value="EQD53694.1"/>
    <property type="molecule type" value="Genomic_DNA"/>
</dbReference>
<evidence type="ECO:0000256" key="3">
    <source>
        <dbReference type="ARBA" id="ARBA00005520"/>
    </source>
</evidence>
<dbReference type="NCBIfam" id="TIGR00505">
    <property type="entry name" value="ribA"/>
    <property type="match status" value="1"/>
</dbReference>
<keyword evidence="10" id="KW-0342">GTP-binding</keyword>
<comment type="cofactor">
    <cofactor evidence="1">
        <name>Zn(2+)</name>
        <dbReference type="ChEBI" id="CHEBI:29105"/>
    </cofactor>
</comment>
<name>T1BKA6_9ZZZZ</name>
<keyword evidence="6" id="KW-0479">Metal-binding</keyword>
<evidence type="ECO:0000256" key="5">
    <source>
        <dbReference type="ARBA" id="ARBA00022619"/>
    </source>
</evidence>
<dbReference type="GO" id="GO:0005525">
    <property type="term" value="F:GTP binding"/>
    <property type="evidence" value="ECO:0007669"/>
    <property type="project" value="UniProtKB-KW"/>
</dbReference>
<comment type="caution">
    <text evidence="13">The sequence shown here is derived from an EMBL/GenBank/DDBJ whole genome shotgun (WGS) entry which is preliminary data.</text>
</comment>
<dbReference type="InterPro" id="IPR032677">
    <property type="entry name" value="GTP_cyclohydro_II"/>
</dbReference>
<comment type="catalytic activity">
    <reaction evidence="11">
        <text>GTP + 4 H2O = 2,5-diamino-6-hydroxy-4-(5-phosphoribosylamino)-pyrimidine + formate + 2 phosphate + 3 H(+)</text>
        <dbReference type="Rhea" id="RHEA:23704"/>
        <dbReference type="ChEBI" id="CHEBI:15377"/>
        <dbReference type="ChEBI" id="CHEBI:15378"/>
        <dbReference type="ChEBI" id="CHEBI:15740"/>
        <dbReference type="ChEBI" id="CHEBI:37565"/>
        <dbReference type="ChEBI" id="CHEBI:43474"/>
        <dbReference type="ChEBI" id="CHEBI:58614"/>
        <dbReference type="EC" id="3.5.4.25"/>
    </reaction>
</comment>
<dbReference type="GO" id="GO:0005829">
    <property type="term" value="C:cytosol"/>
    <property type="evidence" value="ECO:0007669"/>
    <property type="project" value="TreeGrafter"/>
</dbReference>
<dbReference type="GO" id="GO:0003935">
    <property type="term" value="F:GTP cyclohydrolase II activity"/>
    <property type="evidence" value="ECO:0007669"/>
    <property type="project" value="UniProtKB-EC"/>
</dbReference>
<evidence type="ECO:0000313" key="13">
    <source>
        <dbReference type="EMBL" id="EQD53694.1"/>
    </source>
</evidence>
<feature type="domain" description="GTP cyclohydrolase II" evidence="12">
    <location>
        <begin position="45"/>
        <end position="208"/>
    </location>
</feature>
<dbReference type="GO" id="GO:0046872">
    <property type="term" value="F:metal ion binding"/>
    <property type="evidence" value="ECO:0007669"/>
    <property type="project" value="UniProtKB-KW"/>
</dbReference>
<keyword evidence="7" id="KW-0547">Nucleotide-binding</keyword>
<proteinExistence type="inferred from homology"/>
<dbReference type="EC" id="3.5.4.25" evidence="4"/>
<evidence type="ECO:0000259" key="12">
    <source>
        <dbReference type="Pfam" id="PF00925"/>
    </source>
</evidence>
<evidence type="ECO:0000256" key="10">
    <source>
        <dbReference type="ARBA" id="ARBA00023134"/>
    </source>
</evidence>
<keyword evidence="8 13" id="KW-0378">Hydrolase</keyword>
<evidence type="ECO:0000256" key="1">
    <source>
        <dbReference type="ARBA" id="ARBA00001947"/>
    </source>
</evidence>
<gene>
    <name evidence="13" type="ORF">B1B_10092</name>
</gene>
<dbReference type="PANTHER" id="PTHR21327">
    <property type="entry name" value="GTP CYCLOHYDROLASE II-RELATED"/>
    <property type="match status" value="1"/>
</dbReference>